<organism evidence="2 3">
    <name type="scientific">Thiosulfatimonas sediminis</name>
    <dbReference type="NCBI Taxonomy" id="2675054"/>
    <lineage>
        <taxon>Bacteria</taxon>
        <taxon>Pseudomonadati</taxon>
        <taxon>Pseudomonadota</taxon>
        <taxon>Gammaproteobacteria</taxon>
        <taxon>Thiotrichales</taxon>
        <taxon>Piscirickettsiaceae</taxon>
        <taxon>Thiosulfatimonas</taxon>
    </lineage>
</organism>
<evidence type="ECO:0000259" key="1">
    <source>
        <dbReference type="Pfam" id="PF08349"/>
    </source>
</evidence>
<sequence length="346" mass="39698">MQTQDQQSLAKPHFPKPRIAISDCLLGTECRYNGGHAQYDFVRYKLADYVEFKRFCPEAAVIGTPRETVRLVAVEGQVRVIGPKSGQDYTDGLQDYTDKKMHFFHKQNLDGAVVKSRSPSCGLERIKVYRPSGEWFGSKDPVDMGLFTRNLCENFPHIAIEEEGRLQDAWLRENFMLHIFSAARWREFFESKPTVAAFQAFHRDHKYLLLSKSEALYRKMGPIVAACTKENLAENLQAYGALFLAAIGTKTTRGKMINTIEHMYAYFKEDLSAPEKAFYQQTLSEFQQGIVPLVSLMKLLEGWIHRYGCEYLATQKIIHPYPAELALRSTVNAFREGKREQKIDKS</sequence>
<proteinExistence type="predicted"/>
<dbReference type="InterPro" id="IPR007553">
    <property type="entry name" value="2-thiour_desulf"/>
</dbReference>
<accession>A0A6F8PSG8</accession>
<dbReference type="Pfam" id="PF04463">
    <property type="entry name" value="2-thiour_desulf"/>
    <property type="match status" value="1"/>
</dbReference>
<reference evidence="3" key="1">
    <citation type="submission" date="2019-11" db="EMBL/GenBank/DDBJ databases">
        <title>Isolation and characterization of two novel species in the genus Thiomicrorhabdus.</title>
        <authorList>
            <person name="Mochizuki J."/>
            <person name="Kojima H."/>
            <person name="Fukui M."/>
        </authorList>
    </citation>
    <scope>NUCLEOTIDE SEQUENCE [LARGE SCALE GENOMIC DNA]</scope>
    <source>
        <strain evidence="3">aks77</strain>
    </source>
</reference>
<feature type="domain" description="DUF1722" evidence="1">
    <location>
        <begin position="206"/>
        <end position="322"/>
    </location>
</feature>
<dbReference type="Proteomes" id="UP000501726">
    <property type="component" value="Chromosome"/>
</dbReference>
<gene>
    <name evidence="2" type="ORF">THMIRHAS_03470</name>
</gene>
<dbReference type="PANTHER" id="PTHR30087">
    <property type="entry name" value="INNER MEMBRANE PROTEIN"/>
    <property type="match status" value="1"/>
</dbReference>
<dbReference type="InterPro" id="IPR013560">
    <property type="entry name" value="DUF1722"/>
</dbReference>
<keyword evidence="3" id="KW-1185">Reference proteome</keyword>
<dbReference type="KEGG" id="tse:THMIRHAS_03470"/>
<evidence type="ECO:0000313" key="3">
    <source>
        <dbReference type="Proteomes" id="UP000501726"/>
    </source>
</evidence>
<name>A0A6F8PSG8_9GAMM</name>
<evidence type="ECO:0000313" key="2">
    <source>
        <dbReference type="EMBL" id="BBP44974.1"/>
    </source>
</evidence>
<dbReference type="EMBL" id="AP021889">
    <property type="protein sequence ID" value="BBP44974.1"/>
    <property type="molecule type" value="Genomic_DNA"/>
</dbReference>
<dbReference type="Pfam" id="PF08349">
    <property type="entry name" value="DUF1722"/>
    <property type="match status" value="1"/>
</dbReference>
<dbReference type="AlphaFoldDB" id="A0A6F8PSG8"/>
<dbReference type="RefSeq" id="WP_173269973.1">
    <property type="nucleotide sequence ID" value="NZ_AP021889.1"/>
</dbReference>
<dbReference type="PANTHER" id="PTHR30087:SF0">
    <property type="entry name" value="INNER MEMBRANE PROTEIN"/>
    <property type="match status" value="1"/>
</dbReference>
<protein>
    <recommendedName>
        <fullName evidence="1">DUF1722 domain-containing protein</fullName>
    </recommendedName>
</protein>